<reference evidence="1" key="1">
    <citation type="submission" date="2021-05" db="EMBL/GenBank/DDBJ databases">
        <authorList>
            <person name="Pan Q."/>
            <person name="Jouanno E."/>
            <person name="Zahm M."/>
            <person name="Klopp C."/>
            <person name="Cabau C."/>
            <person name="Louis A."/>
            <person name="Berthelot C."/>
            <person name="Parey E."/>
            <person name="Roest Crollius H."/>
            <person name="Montfort J."/>
            <person name="Robinson-Rechavi M."/>
            <person name="Bouchez O."/>
            <person name="Lampietro C."/>
            <person name="Lopez Roques C."/>
            <person name="Donnadieu C."/>
            <person name="Postlethwait J."/>
            <person name="Bobe J."/>
            <person name="Dillon D."/>
            <person name="Chandos A."/>
            <person name="von Hippel F."/>
            <person name="Guiguen Y."/>
        </authorList>
    </citation>
    <scope>NUCLEOTIDE SEQUENCE</scope>
    <source>
        <strain evidence="1">YG-Jan2019</strain>
    </source>
</reference>
<protein>
    <submittedName>
        <fullName evidence="1">Uncharacterized protein</fullName>
    </submittedName>
</protein>
<sequence>MTLVLSNVMMQYVAHRRPAQNKQLWTAHARTKGDAAEQAALAASQDADIARAVAMELSPSFHQPGPDYIKQAFMEPVDLPNEPPLIEEDPNNKSASHADDPGPTPPPSPHSKKRQHGNSVSNSRKTSKEESSHSRKSSKEEKQDRKDERASRKISKEEKGSSPAEAPRAAPPSQVKQEEAPKPHKTPEPAPNKPPPPQASPLTPVAPGNGVGQLHTQYHSYYVKTPTRGPMPRDPEPEEDEEPSQLTIARMAPPPQKSFRSSTPEPTPSGEPGKLRKQDSLKPKSLAETKRASREAAECSGEETVTKKEELVCNRCLRED</sequence>
<organism evidence="1 2">
    <name type="scientific">Dallia pectoralis</name>
    <name type="common">Alaska blackfish</name>
    <dbReference type="NCBI Taxonomy" id="75939"/>
    <lineage>
        <taxon>Eukaryota</taxon>
        <taxon>Metazoa</taxon>
        <taxon>Chordata</taxon>
        <taxon>Craniata</taxon>
        <taxon>Vertebrata</taxon>
        <taxon>Euteleostomi</taxon>
        <taxon>Actinopterygii</taxon>
        <taxon>Neopterygii</taxon>
        <taxon>Teleostei</taxon>
        <taxon>Protacanthopterygii</taxon>
        <taxon>Esociformes</taxon>
        <taxon>Umbridae</taxon>
        <taxon>Dallia</taxon>
    </lineage>
</organism>
<proteinExistence type="predicted"/>
<accession>A0ACC2H5T6</accession>
<comment type="caution">
    <text evidence="1">The sequence shown here is derived from an EMBL/GenBank/DDBJ whole genome shotgun (WGS) entry which is preliminary data.</text>
</comment>
<evidence type="ECO:0000313" key="2">
    <source>
        <dbReference type="Proteomes" id="UP001157502"/>
    </source>
</evidence>
<dbReference type="EMBL" id="CM055733">
    <property type="protein sequence ID" value="KAJ8010913.1"/>
    <property type="molecule type" value="Genomic_DNA"/>
</dbReference>
<dbReference type="Proteomes" id="UP001157502">
    <property type="component" value="Chromosome 6"/>
</dbReference>
<gene>
    <name evidence="1" type="ORF">DPEC_G00080090</name>
</gene>
<name>A0ACC2H5T6_DALPE</name>
<keyword evidence="2" id="KW-1185">Reference proteome</keyword>
<evidence type="ECO:0000313" key="1">
    <source>
        <dbReference type="EMBL" id="KAJ8010913.1"/>
    </source>
</evidence>